<evidence type="ECO:0000313" key="1">
    <source>
        <dbReference type="EMBL" id="KAH0545912.1"/>
    </source>
</evidence>
<name>A0AAV7I6U4_COTGL</name>
<accession>A0AAV7I6U4</accession>
<sequence>MFRDASGSATPHFPFPIPQALSQGTMGMATRVRDQGQSKYMKGVQNTNALGCFFLARVRERLSMVVVCWGEGGGRLARSVLIGLGPCVARAFIEGEPAMG</sequence>
<protein>
    <submittedName>
        <fullName evidence="1">Uncharacterized protein</fullName>
    </submittedName>
</protein>
<organism evidence="1 2">
    <name type="scientific">Cotesia glomerata</name>
    <name type="common">Lepidopteran parasitic wasp</name>
    <name type="synonym">Apanteles glomeratus</name>
    <dbReference type="NCBI Taxonomy" id="32391"/>
    <lineage>
        <taxon>Eukaryota</taxon>
        <taxon>Metazoa</taxon>
        <taxon>Ecdysozoa</taxon>
        <taxon>Arthropoda</taxon>
        <taxon>Hexapoda</taxon>
        <taxon>Insecta</taxon>
        <taxon>Pterygota</taxon>
        <taxon>Neoptera</taxon>
        <taxon>Endopterygota</taxon>
        <taxon>Hymenoptera</taxon>
        <taxon>Apocrita</taxon>
        <taxon>Ichneumonoidea</taxon>
        <taxon>Braconidae</taxon>
        <taxon>Microgastrinae</taxon>
        <taxon>Cotesia</taxon>
    </lineage>
</organism>
<dbReference type="EMBL" id="JAHXZJ010002237">
    <property type="protein sequence ID" value="KAH0545912.1"/>
    <property type="molecule type" value="Genomic_DNA"/>
</dbReference>
<comment type="caution">
    <text evidence="1">The sequence shown here is derived from an EMBL/GenBank/DDBJ whole genome shotgun (WGS) entry which is preliminary data.</text>
</comment>
<dbReference type="AlphaFoldDB" id="A0AAV7I6U4"/>
<keyword evidence="2" id="KW-1185">Reference proteome</keyword>
<proteinExistence type="predicted"/>
<evidence type="ECO:0000313" key="2">
    <source>
        <dbReference type="Proteomes" id="UP000826195"/>
    </source>
</evidence>
<dbReference type="Proteomes" id="UP000826195">
    <property type="component" value="Unassembled WGS sequence"/>
</dbReference>
<reference evidence="1 2" key="1">
    <citation type="journal article" date="2021" name="J. Hered.">
        <title>A chromosome-level genome assembly of the parasitoid wasp, Cotesia glomerata (Hymenoptera: Braconidae).</title>
        <authorList>
            <person name="Pinto B.J."/>
            <person name="Weis J.J."/>
            <person name="Gamble T."/>
            <person name="Ode P.J."/>
            <person name="Paul R."/>
            <person name="Zaspel J.M."/>
        </authorList>
    </citation>
    <scope>NUCLEOTIDE SEQUENCE [LARGE SCALE GENOMIC DNA]</scope>
    <source>
        <strain evidence="1">CgM1</strain>
    </source>
</reference>
<gene>
    <name evidence="1" type="ORF">KQX54_004381</name>
</gene>